<evidence type="ECO:0000313" key="3">
    <source>
        <dbReference type="EMBL" id="KAK7822284.1"/>
    </source>
</evidence>
<evidence type="ECO:0000256" key="1">
    <source>
        <dbReference type="PROSITE-ProRule" id="PRU00803"/>
    </source>
</evidence>
<proteinExistence type="predicted"/>
<dbReference type="GO" id="GO:0008305">
    <property type="term" value="C:integrin complex"/>
    <property type="evidence" value="ECO:0007669"/>
    <property type="project" value="TreeGrafter"/>
</dbReference>
<feature type="non-terminal residue" evidence="3">
    <location>
        <position position="1"/>
    </location>
</feature>
<evidence type="ECO:0000313" key="4">
    <source>
        <dbReference type="Proteomes" id="UP001488838"/>
    </source>
</evidence>
<feature type="region of interest" description="Disordered" evidence="2">
    <location>
        <begin position="24"/>
        <end position="56"/>
    </location>
</feature>
<dbReference type="PANTHER" id="PTHR23220">
    <property type="entry name" value="INTEGRIN ALPHA"/>
    <property type="match status" value="1"/>
</dbReference>
<dbReference type="Gene3D" id="2.130.10.130">
    <property type="entry name" value="Integrin alpha, N-terminal"/>
    <property type="match status" value="1"/>
</dbReference>
<protein>
    <submittedName>
        <fullName evidence="3">Uncharacterized protein</fullName>
    </submittedName>
</protein>
<feature type="compositionally biased region" description="Polar residues" evidence="2">
    <location>
        <begin position="32"/>
        <end position="46"/>
    </location>
</feature>
<reference evidence="3 4" key="1">
    <citation type="journal article" date="2023" name="bioRxiv">
        <title>Conserved and derived expression patterns and positive selection on dental genes reveal complex evolutionary context of ever-growing rodent molars.</title>
        <authorList>
            <person name="Calamari Z.T."/>
            <person name="Song A."/>
            <person name="Cohen E."/>
            <person name="Akter M."/>
            <person name="Roy R.D."/>
            <person name="Hallikas O."/>
            <person name="Christensen M.M."/>
            <person name="Li P."/>
            <person name="Marangoni P."/>
            <person name="Jernvall J."/>
            <person name="Klein O.D."/>
        </authorList>
    </citation>
    <scope>NUCLEOTIDE SEQUENCE [LARGE SCALE GENOMIC DNA]</scope>
    <source>
        <strain evidence="3">V071</strain>
    </source>
</reference>
<dbReference type="GO" id="GO:0007160">
    <property type="term" value="P:cell-matrix adhesion"/>
    <property type="evidence" value="ECO:0007669"/>
    <property type="project" value="TreeGrafter"/>
</dbReference>
<dbReference type="Proteomes" id="UP001488838">
    <property type="component" value="Unassembled WGS sequence"/>
</dbReference>
<dbReference type="GO" id="GO:0009897">
    <property type="term" value="C:external side of plasma membrane"/>
    <property type="evidence" value="ECO:0007669"/>
    <property type="project" value="TreeGrafter"/>
</dbReference>
<dbReference type="GO" id="GO:0033627">
    <property type="term" value="P:cell adhesion mediated by integrin"/>
    <property type="evidence" value="ECO:0007669"/>
    <property type="project" value="TreeGrafter"/>
</dbReference>
<dbReference type="EMBL" id="JBBHLL010000059">
    <property type="protein sequence ID" value="KAK7822284.1"/>
    <property type="molecule type" value="Genomic_DNA"/>
</dbReference>
<organism evidence="3 4">
    <name type="scientific">Myodes glareolus</name>
    <name type="common">Bank vole</name>
    <name type="synonym">Clethrionomys glareolus</name>
    <dbReference type="NCBI Taxonomy" id="447135"/>
    <lineage>
        <taxon>Eukaryota</taxon>
        <taxon>Metazoa</taxon>
        <taxon>Chordata</taxon>
        <taxon>Craniata</taxon>
        <taxon>Vertebrata</taxon>
        <taxon>Euteleostomi</taxon>
        <taxon>Mammalia</taxon>
        <taxon>Eutheria</taxon>
        <taxon>Euarchontoglires</taxon>
        <taxon>Glires</taxon>
        <taxon>Rodentia</taxon>
        <taxon>Myomorpha</taxon>
        <taxon>Muroidea</taxon>
        <taxon>Cricetidae</taxon>
        <taxon>Arvicolinae</taxon>
        <taxon>Myodes</taxon>
    </lineage>
</organism>
<dbReference type="PROSITE" id="PS51470">
    <property type="entry name" value="FG_GAP"/>
    <property type="match status" value="1"/>
</dbReference>
<dbReference type="SMART" id="SM00191">
    <property type="entry name" value="Int_alpha"/>
    <property type="match status" value="1"/>
</dbReference>
<feature type="non-terminal residue" evidence="3">
    <location>
        <position position="227"/>
    </location>
</feature>
<name>A0AAW0J7N2_MYOGA</name>
<dbReference type="AlphaFoldDB" id="A0AAW0J7N2"/>
<dbReference type="GO" id="GO:0098609">
    <property type="term" value="P:cell-cell adhesion"/>
    <property type="evidence" value="ECO:0007669"/>
    <property type="project" value="TreeGrafter"/>
</dbReference>
<feature type="repeat" description="FG-GAP" evidence="1">
    <location>
        <begin position="156"/>
        <end position="221"/>
    </location>
</feature>
<dbReference type="SUPFAM" id="SSF69318">
    <property type="entry name" value="Integrin alpha N-terminal domain"/>
    <property type="match status" value="1"/>
</dbReference>
<dbReference type="PANTHER" id="PTHR23220:SF78">
    <property type="entry name" value="INTEGRIN ALPHA-4"/>
    <property type="match status" value="1"/>
</dbReference>
<sequence>PLAPPTAAAGWGWGIVLGRGSRGCEPLHHTQDPTQLTGAPSPQATETGRGAGPEASLATTIAPPVATNSPPLASLSPPLSPASTGHAAALHLLGRSSPWPTVASCATLVSGRLVLNVPQECMAAEPRRRLGSRGVVLWEAVVMLLYLGVPAGYPYNLDPESALLYQGPSGSLFGYSVVLHSHGEKRWLIAGAPTASWPSNASVVNPGAIYRCRIGKNPGQTCEQLQL</sequence>
<dbReference type="InterPro" id="IPR013519">
    <property type="entry name" value="Int_alpha_beta-p"/>
</dbReference>
<dbReference type="InterPro" id="IPR028994">
    <property type="entry name" value="Integrin_alpha_N"/>
</dbReference>
<keyword evidence="4" id="KW-1185">Reference proteome</keyword>
<gene>
    <name evidence="3" type="ORF">U0070_014383</name>
</gene>
<comment type="caution">
    <text evidence="3">The sequence shown here is derived from an EMBL/GenBank/DDBJ whole genome shotgun (WGS) entry which is preliminary data.</text>
</comment>
<dbReference type="GO" id="GO:0005178">
    <property type="term" value="F:integrin binding"/>
    <property type="evidence" value="ECO:0007669"/>
    <property type="project" value="TreeGrafter"/>
</dbReference>
<accession>A0AAW0J7N2</accession>
<dbReference type="GO" id="GO:0007229">
    <property type="term" value="P:integrin-mediated signaling pathway"/>
    <property type="evidence" value="ECO:0007669"/>
    <property type="project" value="TreeGrafter"/>
</dbReference>
<evidence type="ECO:0000256" key="2">
    <source>
        <dbReference type="SAM" id="MobiDB-lite"/>
    </source>
</evidence>